<dbReference type="InterPro" id="IPR013113">
    <property type="entry name" value="SIP_FAD-bd"/>
</dbReference>
<sequence>MADSLLEVRRVRHELRRRRVQVSRVTRLSPHIVSITFTGADLAGFTSASFDDHIKLMLPAPGTSELVLPELGPDGPSFPEGAPRPVMRDYTPRRFDAAALELDIEFAVHGDGPAATWAAQARPGQEVGIGGPRGSFLIPEAFDWHLLVGDDAALPAIARRLEELPAGKRVIAVLAVAPEDRRELPTKADVAWHWCEPSGLVDAVRALKIPDGAGYSWAAGEAKAMAAVREVLVGELGLDRSRVRAAAYWKQGAPGHHERIE</sequence>
<dbReference type="Gene3D" id="2.40.30.10">
    <property type="entry name" value="Translation factors"/>
    <property type="match status" value="1"/>
</dbReference>
<dbReference type="PANTHER" id="PTHR30157:SF0">
    <property type="entry name" value="NADPH-DEPENDENT FERRIC-CHELATE REDUCTASE"/>
    <property type="match status" value="1"/>
</dbReference>
<dbReference type="InterPro" id="IPR007037">
    <property type="entry name" value="SIP_rossman_dom"/>
</dbReference>
<dbReference type="RefSeq" id="WP_085750023.1">
    <property type="nucleotide sequence ID" value="NZ_BSPR01000008.1"/>
</dbReference>
<keyword evidence="3" id="KW-1185">Reference proteome</keyword>
<dbReference type="Gene3D" id="3.40.50.80">
    <property type="entry name" value="Nucleotide-binding domain of ferredoxin-NADP reductase (FNR) module"/>
    <property type="match status" value="1"/>
</dbReference>
<accession>A0A1W6L640</accession>
<dbReference type="PANTHER" id="PTHR30157">
    <property type="entry name" value="FERRIC REDUCTASE, NADPH-DEPENDENT"/>
    <property type="match status" value="1"/>
</dbReference>
<dbReference type="GO" id="GO:0016491">
    <property type="term" value="F:oxidoreductase activity"/>
    <property type="evidence" value="ECO:0007669"/>
    <property type="project" value="InterPro"/>
</dbReference>
<comment type="similarity">
    <text evidence="1">Belongs to the SIP oxidoreductase family.</text>
</comment>
<protein>
    <submittedName>
        <fullName evidence="2">NADPH-dependent ferric siderophore reductase</fullName>
    </submittedName>
</protein>
<dbReference type="EMBL" id="CP015118">
    <property type="protein sequence ID" value="ARN19755.1"/>
    <property type="molecule type" value="Genomic_DNA"/>
</dbReference>
<evidence type="ECO:0000313" key="3">
    <source>
        <dbReference type="Proteomes" id="UP000193427"/>
    </source>
</evidence>
<dbReference type="SUPFAM" id="SSF63380">
    <property type="entry name" value="Riboflavin synthase domain-like"/>
    <property type="match status" value="1"/>
</dbReference>
<dbReference type="KEGG" id="rgu:A4W93_07425"/>
<dbReference type="InterPro" id="IPR017927">
    <property type="entry name" value="FAD-bd_FR_type"/>
</dbReference>
<dbReference type="Pfam" id="PF04954">
    <property type="entry name" value="SIP"/>
    <property type="match status" value="1"/>
</dbReference>
<dbReference type="PROSITE" id="PS51384">
    <property type="entry name" value="FAD_FR"/>
    <property type="match status" value="1"/>
</dbReference>
<organism evidence="2 3">
    <name type="scientific">Piscinibacter gummiphilus</name>
    <dbReference type="NCBI Taxonomy" id="946333"/>
    <lineage>
        <taxon>Bacteria</taxon>
        <taxon>Pseudomonadati</taxon>
        <taxon>Pseudomonadota</taxon>
        <taxon>Betaproteobacteria</taxon>
        <taxon>Burkholderiales</taxon>
        <taxon>Sphaerotilaceae</taxon>
        <taxon>Piscinibacter</taxon>
    </lineage>
</organism>
<evidence type="ECO:0000313" key="2">
    <source>
        <dbReference type="EMBL" id="ARN19755.1"/>
    </source>
</evidence>
<dbReference type="CDD" id="cd06193">
    <property type="entry name" value="siderophore_interacting"/>
    <property type="match status" value="1"/>
</dbReference>
<dbReference type="Proteomes" id="UP000193427">
    <property type="component" value="Chromosome"/>
</dbReference>
<dbReference type="InterPro" id="IPR039374">
    <property type="entry name" value="SIP_fam"/>
</dbReference>
<dbReference type="OrthoDB" id="9814826at2"/>
<proteinExistence type="inferred from homology"/>
<dbReference type="InterPro" id="IPR039261">
    <property type="entry name" value="FNR_nucleotide-bd"/>
</dbReference>
<gene>
    <name evidence="2" type="ORF">A4W93_07425</name>
</gene>
<evidence type="ECO:0000256" key="1">
    <source>
        <dbReference type="ARBA" id="ARBA00035644"/>
    </source>
</evidence>
<dbReference type="AlphaFoldDB" id="A0A1W6L640"/>
<dbReference type="InterPro" id="IPR017938">
    <property type="entry name" value="Riboflavin_synthase-like_b-brl"/>
</dbReference>
<dbReference type="STRING" id="946333.A4W93_07425"/>
<dbReference type="Pfam" id="PF08021">
    <property type="entry name" value="FAD_binding_9"/>
    <property type="match status" value="1"/>
</dbReference>
<reference evidence="2 3" key="1">
    <citation type="submission" date="2016-04" db="EMBL/GenBank/DDBJ databases">
        <title>Complete genome sequence of natural rubber-degrading, novel Gram-negative bacterium, Rhizobacter gummiphilus strain NS21.</title>
        <authorList>
            <person name="Tabata M."/>
            <person name="Kasai D."/>
            <person name="Fukuda M."/>
        </authorList>
    </citation>
    <scope>NUCLEOTIDE SEQUENCE [LARGE SCALE GENOMIC DNA]</scope>
    <source>
        <strain evidence="2 3">NS21</strain>
    </source>
</reference>
<name>A0A1W6L640_9BURK</name>